<feature type="region of interest" description="Disordered" evidence="2">
    <location>
        <begin position="257"/>
        <end position="310"/>
    </location>
</feature>
<keyword evidence="3" id="KW-0812">Transmembrane</keyword>
<evidence type="ECO:0000313" key="6">
    <source>
        <dbReference type="Proteomes" id="UP000321518"/>
    </source>
</evidence>
<keyword evidence="3" id="KW-1133">Transmembrane helix</keyword>
<proteinExistence type="predicted"/>
<organism evidence="5 6">
    <name type="scientific">Rhodotorula toruloides</name>
    <name type="common">Yeast</name>
    <name type="synonym">Rhodosporidium toruloides</name>
    <dbReference type="NCBI Taxonomy" id="5286"/>
    <lineage>
        <taxon>Eukaryota</taxon>
        <taxon>Fungi</taxon>
        <taxon>Dikarya</taxon>
        <taxon>Basidiomycota</taxon>
        <taxon>Pucciniomycotina</taxon>
        <taxon>Microbotryomycetes</taxon>
        <taxon>Sporidiobolales</taxon>
        <taxon>Sporidiobolaceae</taxon>
        <taxon>Rhodotorula</taxon>
    </lineage>
</organism>
<dbReference type="CDD" id="cd22668">
    <property type="entry name" value="FHA_FhaA-like"/>
    <property type="match status" value="1"/>
</dbReference>
<dbReference type="OrthoDB" id="2529479at2759"/>
<feature type="compositionally biased region" description="Low complexity" evidence="2">
    <location>
        <begin position="584"/>
        <end position="596"/>
    </location>
</feature>
<evidence type="ECO:0000256" key="1">
    <source>
        <dbReference type="SAM" id="Coils"/>
    </source>
</evidence>
<evidence type="ECO:0000256" key="2">
    <source>
        <dbReference type="SAM" id="MobiDB-lite"/>
    </source>
</evidence>
<dbReference type="InterPro" id="IPR008984">
    <property type="entry name" value="SMAD_FHA_dom_sf"/>
</dbReference>
<dbReference type="InterPro" id="IPR000253">
    <property type="entry name" value="FHA_dom"/>
</dbReference>
<feature type="compositionally biased region" description="Acidic residues" evidence="2">
    <location>
        <begin position="687"/>
        <end position="699"/>
    </location>
</feature>
<reference evidence="5 6" key="1">
    <citation type="submission" date="2019-07" db="EMBL/GenBank/DDBJ databases">
        <title>Rhodotorula toruloides NBRC10032 genome sequencing.</title>
        <authorList>
            <person name="Shida Y."/>
            <person name="Takaku H."/>
            <person name="Ogasawara W."/>
            <person name="Mori K."/>
        </authorList>
    </citation>
    <scope>NUCLEOTIDE SEQUENCE [LARGE SCALE GENOMIC DNA]</scope>
    <source>
        <strain evidence="5 6">NBRC10032</strain>
    </source>
</reference>
<feature type="compositionally biased region" description="Low complexity" evidence="2">
    <location>
        <begin position="257"/>
        <end position="270"/>
    </location>
</feature>
<feature type="compositionally biased region" description="Acidic residues" evidence="2">
    <location>
        <begin position="647"/>
        <end position="677"/>
    </location>
</feature>
<feature type="compositionally biased region" description="Basic and acidic residues" evidence="2">
    <location>
        <begin position="353"/>
        <end position="362"/>
    </location>
</feature>
<accession>A0A511K7L4</accession>
<feature type="region of interest" description="Disordered" evidence="2">
    <location>
        <begin position="616"/>
        <end position="702"/>
    </location>
</feature>
<dbReference type="PROSITE" id="PS50006">
    <property type="entry name" value="FHA_DOMAIN"/>
    <property type="match status" value="1"/>
</dbReference>
<feature type="transmembrane region" description="Helical" evidence="3">
    <location>
        <begin position="931"/>
        <end position="949"/>
    </location>
</feature>
<feature type="region of interest" description="Disordered" evidence="2">
    <location>
        <begin position="341"/>
        <end position="362"/>
    </location>
</feature>
<comment type="caution">
    <text evidence="5">The sequence shown here is derived from an EMBL/GenBank/DDBJ whole genome shotgun (WGS) entry which is preliminary data.</text>
</comment>
<feature type="compositionally biased region" description="Basic and acidic residues" evidence="2">
    <location>
        <begin position="286"/>
        <end position="295"/>
    </location>
</feature>
<name>A0A511K7L4_RHOTO</name>
<feature type="region of interest" description="Disordered" evidence="2">
    <location>
        <begin position="577"/>
        <end position="596"/>
    </location>
</feature>
<dbReference type="SMART" id="SM00240">
    <property type="entry name" value="FHA"/>
    <property type="match status" value="1"/>
</dbReference>
<feature type="region of interest" description="Disordered" evidence="2">
    <location>
        <begin position="812"/>
        <end position="863"/>
    </location>
</feature>
<evidence type="ECO:0000256" key="3">
    <source>
        <dbReference type="SAM" id="Phobius"/>
    </source>
</evidence>
<keyword evidence="3" id="KW-0472">Membrane</keyword>
<feature type="domain" description="FHA" evidence="4">
    <location>
        <begin position="28"/>
        <end position="88"/>
    </location>
</feature>
<evidence type="ECO:0000259" key="4">
    <source>
        <dbReference type="PROSITE" id="PS50006"/>
    </source>
</evidence>
<feature type="region of interest" description="Disordered" evidence="2">
    <location>
        <begin position="519"/>
        <end position="562"/>
    </location>
</feature>
<feature type="compositionally biased region" description="Polar residues" evidence="2">
    <location>
        <begin position="820"/>
        <end position="839"/>
    </location>
</feature>
<sequence>MHQGDSYLVLLNGDGAVVKQFPRSHGIITLGRASKNDPGTKDPSQGKFRSDNTKVMSSRHAQISWDGDYAHITDLGSTNGVVITRDEQKVSLKPNVAYRIFERDQITFGKQVSEKSTGEIICRPLTLEASLRSSPSIPLPSTASRSTAPSVPLVRGRTLTGDPYSKSPFDCSSDEEDIGPTQCVEDKVADSLKSTSFFPAKRGFGLSDEDVLISPDDEDSSLERLQSVNLSDIEVVNNDDQSSRWLKPAPSGVESVSAASHVAVSGSPAPGASDVEMVDASSRTVSRADSRDARSPRPAWRPLMPDDDGDLAKAIKHSMQSFDRPPSPVSPEMLKTLTTRLREDEEDAAPVIDEERNKLPDERQKRMAELEAALDRLRRPAPSVSRDAHAERLSELRVEKATIDAPFDTASVASHLPSPVISEANDSDQEQDAMRYSFSPELDAIASVLIEVKKVEGPTVASAGASAEELAAMEEQAEEEELAKTRQMQSQLEWVESEDEMCRPCARQATRVALIDGRPLWRPDDDEEADGPSPATDHVEPPNYVEEAGTPAFEPEFDAEKPRLNVHVAPPLYGELVFEEADSEPQPAAIEPAAPQDELGLAHEVLVDLMAFKAASQGFESEDESEDDDQHESEDGHESSSEISAIEYDEEEEEDEMEEDEEDEDIDTEEEEEESDGMSEWSGLDEVHEEEELDRDSDPELSGRFLMELDDVHKDEVASIEEFETPAPLLHDVSPELVNERPVGDVHPLLDFTGDHVVVTDVQDGETQAAAVAVEVAEVLEIEKELPPVQLPPSVENIGLAGADFGAIVAEEKQSDEENSSSPIEKVSASTVASSQINDVETHLDLPLPNPSRKRRLDDAGFGDSDEPELVALVHEVRDEHAQTQHLQGQAFTALDVQAQKEVPVAAAAAEVPLEVPQPKRRRLNIPFKSFALGLVTGVIGTVAGLAAIPTSDC</sequence>
<dbReference type="SUPFAM" id="SSF49879">
    <property type="entry name" value="SMAD/FHA domain"/>
    <property type="match status" value="1"/>
</dbReference>
<feature type="region of interest" description="Disordered" evidence="2">
    <location>
        <begin position="30"/>
        <end position="53"/>
    </location>
</feature>
<dbReference type="Gene3D" id="2.60.200.20">
    <property type="match status" value="1"/>
</dbReference>
<feature type="compositionally biased region" description="Low complexity" evidence="2">
    <location>
        <begin position="132"/>
        <end position="141"/>
    </location>
</feature>
<feature type="coiled-coil region" evidence="1">
    <location>
        <begin position="463"/>
        <end position="490"/>
    </location>
</feature>
<feature type="compositionally biased region" description="Acidic residues" evidence="2">
    <location>
        <begin position="620"/>
        <end position="632"/>
    </location>
</feature>
<evidence type="ECO:0000313" key="5">
    <source>
        <dbReference type="EMBL" id="GEM06287.1"/>
    </source>
</evidence>
<dbReference type="Proteomes" id="UP000321518">
    <property type="component" value="Unassembled WGS sequence"/>
</dbReference>
<dbReference type="Pfam" id="PF00498">
    <property type="entry name" value="FHA"/>
    <property type="match status" value="1"/>
</dbReference>
<gene>
    <name evidence="5" type="ORF">Rt10032_c01g0304</name>
</gene>
<dbReference type="EMBL" id="BJWK01000001">
    <property type="protein sequence ID" value="GEM06287.1"/>
    <property type="molecule type" value="Genomic_DNA"/>
</dbReference>
<keyword evidence="1" id="KW-0175">Coiled coil</keyword>
<feature type="region of interest" description="Disordered" evidence="2">
    <location>
        <begin position="132"/>
        <end position="178"/>
    </location>
</feature>
<protein>
    <submittedName>
        <fullName evidence="5">FHA domain containing protein</fullName>
    </submittedName>
</protein>
<dbReference type="AlphaFoldDB" id="A0A511K7L4"/>